<dbReference type="PRINTS" id="PR00081">
    <property type="entry name" value="GDHRDH"/>
</dbReference>
<dbReference type="Gene3D" id="3.40.50.720">
    <property type="entry name" value="NAD(P)-binding Rossmann-like Domain"/>
    <property type="match status" value="1"/>
</dbReference>
<gene>
    <name evidence="5" type="ORF">OLMES_5125</name>
</gene>
<evidence type="ECO:0000313" key="5">
    <source>
        <dbReference type="EMBL" id="ARU59109.1"/>
    </source>
</evidence>
<dbReference type="EMBL" id="CP021425">
    <property type="protein sequence ID" value="ARU59109.1"/>
    <property type="molecule type" value="Genomic_DNA"/>
</dbReference>
<feature type="domain" description="Ketoreductase" evidence="4">
    <location>
        <begin position="2"/>
        <end position="168"/>
    </location>
</feature>
<evidence type="ECO:0000313" key="6">
    <source>
        <dbReference type="Proteomes" id="UP000196027"/>
    </source>
</evidence>
<sequence length="252" mass="27351">MKSILITGAASGIGKAAAELFHRKGWYLGLVDINEDALKALSERLGSCWYQTLDVTDSAATAAAVADFAKLNGGKINGVFNSAGVLRMGSFEQIELTEHRRTFDINVMGLMNVCHAAFPFLKETKGAKIINMSSASALYGVPHLASYSASKFAVRGLTEALNIEWQKFDIHVCDLMPPFVNTPMVTEQDVTPAVVKRLGVNLDPDDVAKAAWTAMNNQAVHFPVGLQFASLMRMSKVLPAKATRLMMDVLSR</sequence>
<dbReference type="PRINTS" id="PR00080">
    <property type="entry name" value="SDRFAMILY"/>
</dbReference>
<protein>
    <submittedName>
        <fullName evidence="5">Short chain dehydrogenase</fullName>
    </submittedName>
</protein>
<comment type="similarity">
    <text evidence="1 3">Belongs to the short-chain dehydrogenases/reductases (SDR) family.</text>
</comment>
<accession>A0A1Y0IG57</accession>
<dbReference type="InterPro" id="IPR002347">
    <property type="entry name" value="SDR_fam"/>
</dbReference>
<evidence type="ECO:0000256" key="1">
    <source>
        <dbReference type="ARBA" id="ARBA00006484"/>
    </source>
</evidence>
<dbReference type="Pfam" id="PF00106">
    <property type="entry name" value="adh_short"/>
    <property type="match status" value="1"/>
</dbReference>
<keyword evidence="6" id="KW-1185">Reference proteome</keyword>
<dbReference type="PANTHER" id="PTHR43391">
    <property type="entry name" value="RETINOL DEHYDROGENASE-RELATED"/>
    <property type="match status" value="1"/>
</dbReference>
<dbReference type="SMART" id="SM00822">
    <property type="entry name" value="PKS_KR"/>
    <property type="match status" value="1"/>
</dbReference>
<organism evidence="5 6">
    <name type="scientific">Oleiphilus messinensis</name>
    <dbReference type="NCBI Taxonomy" id="141451"/>
    <lineage>
        <taxon>Bacteria</taxon>
        <taxon>Pseudomonadati</taxon>
        <taxon>Pseudomonadota</taxon>
        <taxon>Gammaproteobacteria</taxon>
        <taxon>Oceanospirillales</taxon>
        <taxon>Oleiphilaceae</taxon>
        <taxon>Oleiphilus</taxon>
    </lineage>
</organism>
<dbReference type="GO" id="GO:0016491">
    <property type="term" value="F:oxidoreductase activity"/>
    <property type="evidence" value="ECO:0007669"/>
    <property type="project" value="UniProtKB-KW"/>
</dbReference>
<dbReference type="NCBIfam" id="NF006123">
    <property type="entry name" value="PRK08267.1"/>
    <property type="match status" value="1"/>
</dbReference>
<dbReference type="AlphaFoldDB" id="A0A1Y0IG57"/>
<name>A0A1Y0IG57_9GAMM</name>
<proteinExistence type="inferred from homology"/>
<reference evidence="5 6" key="1">
    <citation type="submission" date="2017-05" db="EMBL/GenBank/DDBJ databases">
        <title>Genomic insights into alkan degradation activity of Oleiphilus messinensis.</title>
        <authorList>
            <person name="Kozyavkin S.A."/>
            <person name="Slesarev A.I."/>
            <person name="Golyshin P.N."/>
            <person name="Korzhenkov A."/>
            <person name="Golyshina O.N."/>
            <person name="Toshchakov S.V."/>
        </authorList>
    </citation>
    <scope>NUCLEOTIDE SEQUENCE [LARGE SCALE GENOMIC DNA]</scope>
    <source>
        <strain evidence="5 6">ME102</strain>
    </source>
</reference>
<dbReference type="InterPro" id="IPR057326">
    <property type="entry name" value="KR_dom"/>
</dbReference>
<evidence type="ECO:0000256" key="3">
    <source>
        <dbReference type="RuleBase" id="RU000363"/>
    </source>
</evidence>
<evidence type="ECO:0000256" key="2">
    <source>
        <dbReference type="ARBA" id="ARBA00023002"/>
    </source>
</evidence>
<dbReference type="InterPro" id="IPR036291">
    <property type="entry name" value="NAD(P)-bd_dom_sf"/>
</dbReference>
<dbReference type="KEGG" id="ome:OLMES_5125"/>
<dbReference type="OrthoDB" id="7301144at2"/>
<keyword evidence="2" id="KW-0560">Oxidoreductase</keyword>
<dbReference type="PANTHER" id="PTHR43391:SF82">
    <property type="entry name" value="OXIDOREDUCTASE SADH-RELATED"/>
    <property type="match status" value="1"/>
</dbReference>
<evidence type="ECO:0000259" key="4">
    <source>
        <dbReference type="SMART" id="SM00822"/>
    </source>
</evidence>
<dbReference type="Proteomes" id="UP000196027">
    <property type="component" value="Chromosome"/>
</dbReference>
<dbReference type="RefSeq" id="WP_087463815.1">
    <property type="nucleotide sequence ID" value="NZ_CP021425.1"/>
</dbReference>
<dbReference type="SUPFAM" id="SSF51735">
    <property type="entry name" value="NAD(P)-binding Rossmann-fold domains"/>
    <property type="match status" value="1"/>
</dbReference>